<feature type="compositionally biased region" description="Basic and acidic residues" evidence="2">
    <location>
        <begin position="379"/>
        <end position="390"/>
    </location>
</feature>
<protein>
    <submittedName>
        <fullName evidence="5">DNA-processing protein DprA</fullName>
    </submittedName>
    <submittedName>
        <fullName evidence="6">DNA-protecting protein DprA</fullName>
    </submittedName>
</protein>
<evidence type="ECO:0000313" key="6">
    <source>
        <dbReference type="EMBL" id="PZM97467.1"/>
    </source>
</evidence>
<accession>A0A2W4JUK6</accession>
<dbReference type="InterPro" id="IPR003488">
    <property type="entry name" value="DprA"/>
</dbReference>
<dbReference type="STRING" id="1111738.GCA_000427905_00594"/>
<evidence type="ECO:0000259" key="3">
    <source>
        <dbReference type="Pfam" id="PF02481"/>
    </source>
</evidence>
<reference evidence="5" key="4">
    <citation type="submission" date="2023-08" db="EMBL/GenBank/DDBJ databases">
        <authorList>
            <person name="Guima S.E.S."/>
            <person name="Martins L.F."/>
            <person name="Silva A.M."/>
            <person name="Setubal J.C."/>
        </authorList>
    </citation>
    <scope>NUCLEOTIDE SEQUENCE</scope>
    <source>
        <strain evidence="5">ZC4RG45</strain>
    </source>
</reference>
<feature type="domain" description="DprA winged helix" evidence="4">
    <location>
        <begin position="311"/>
        <end position="368"/>
    </location>
</feature>
<dbReference type="Pfam" id="PF17782">
    <property type="entry name" value="WHD_DprA"/>
    <property type="match status" value="1"/>
</dbReference>
<dbReference type="PANTHER" id="PTHR43022:SF1">
    <property type="entry name" value="PROTEIN SMF"/>
    <property type="match status" value="1"/>
</dbReference>
<dbReference type="InterPro" id="IPR041614">
    <property type="entry name" value="DprA_WH"/>
</dbReference>
<evidence type="ECO:0000259" key="4">
    <source>
        <dbReference type="Pfam" id="PF17782"/>
    </source>
</evidence>
<evidence type="ECO:0000313" key="7">
    <source>
        <dbReference type="Proteomes" id="UP000249324"/>
    </source>
</evidence>
<comment type="caution">
    <text evidence="6">The sequence shown here is derived from an EMBL/GenBank/DDBJ whole genome shotgun (WGS) entry which is preliminary data.</text>
</comment>
<dbReference type="EMBL" id="QGUI02000086">
    <property type="protein sequence ID" value="MFO7192286.1"/>
    <property type="molecule type" value="Genomic_DNA"/>
</dbReference>
<sequence>MRVTEERLARAYLLRVAEPPAPALAAFAATHGPVEAAERVRRRDVPSTVARETEARAHLTVSSADIERAAAEQGARLITPEDDEWPEWPLLSLTVAGSRGVRGMSAPIALWARGRGSLDQAVGRAVTMVGSRASSGYGEHIASEWAYELVGEGVAVFSGAAYGIDAAAHRGALAGGGTTVAVLGCALDVGYPAGQVRLLEKIAERGLVLSEYPPGTPPARHRFLVRNRLLAALSAATVVVEAGLRSGARNTANTARLLGRPVMAVPGPLTSATSAGCHDLIRHEHATLVTSSAEVLEVVGMLGADLADQAEPPGRATDQLSGDTLRVHEALSRTPKSVEQVAVDAGVAERTVRAVLPELEIDGFCERTESGWRLATARGDPKDQPVRRESTSGPSAGTRVHSWC</sequence>
<dbReference type="Proteomes" id="UP000249324">
    <property type="component" value="Unassembled WGS sequence"/>
</dbReference>
<dbReference type="EMBL" id="QGUI01000309">
    <property type="protein sequence ID" value="PZM97467.1"/>
    <property type="molecule type" value="Genomic_DNA"/>
</dbReference>
<feature type="region of interest" description="Disordered" evidence="2">
    <location>
        <begin position="375"/>
        <end position="404"/>
    </location>
</feature>
<dbReference type="InterPro" id="IPR036388">
    <property type="entry name" value="WH-like_DNA-bd_sf"/>
</dbReference>
<dbReference type="NCBIfam" id="TIGR00732">
    <property type="entry name" value="dprA"/>
    <property type="match status" value="1"/>
</dbReference>
<reference evidence="5 7" key="3">
    <citation type="journal article" date="2021" name="BMC Genomics">
        <title>Genome-resolved metagenome and metatranscriptome analyses of thermophilic composting reveal key bacterial players and their metabolic interactions.</title>
        <authorList>
            <person name="Braga L.P.P."/>
            <person name="Pereira R.V."/>
            <person name="Martins L.F."/>
            <person name="Moura L.M.S."/>
            <person name="Sanchez F.B."/>
            <person name="Patane J.S.L."/>
            <person name="da Silva A.M."/>
            <person name="Setubal J.C."/>
        </authorList>
    </citation>
    <scope>NUCLEOTIDE SEQUENCE [LARGE SCALE GENOMIC DNA]</scope>
    <source>
        <strain evidence="5">ZC4RG45</strain>
    </source>
</reference>
<dbReference type="AlphaFoldDB" id="A0A2W4JUK6"/>
<dbReference type="Gene3D" id="1.10.10.10">
    <property type="entry name" value="Winged helix-like DNA-binding domain superfamily/Winged helix DNA-binding domain"/>
    <property type="match status" value="1"/>
</dbReference>
<organism evidence="6">
    <name type="scientific">Thermocrispum agreste</name>
    <dbReference type="NCBI Taxonomy" id="37925"/>
    <lineage>
        <taxon>Bacteria</taxon>
        <taxon>Bacillati</taxon>
        <taxon>Actinomycetota</taxon>
        <taxon>Actinomycetes</taxon>
        <taxon>Pseudonocardiales</taxon>
        <taxon>Pseudonocardiaceae</taxon>
        <taxon>Thermocrispum</taxon>
    </lineage>
</organism>
<name>A0A2W4JUK6_9PSEU</name>
<dbReference type="GO" id="GO:0009294">
    <property type="term" value="P:DNA-mediated transformation"/>
    <property type="evidence" value="ECO:0007669"/>
    <property type="project" value="InterPro"/>
</dbReference>
<reference evidence="5" key="1">
    <citation type="submission" date="2018-05" db="EMBL/GenBank/DDBJ databases">
        <authorList>
            <person name="Moura L."/>
            <person name="Setubal J.C."/>
        </authorList>
    </citation>
    <scope>NUCLEOTIDE SEQUENCE</scope>
    <source>
        <strain evidence="5">ZC4RG45</strain>
    </source>
</reference>
<evidence type="ECO:0000313" key="5">
    <source>
        <dbReference type="EMBL" id="MFO7192286.1"/>
    </source>
</evidence>
<comment type="similarity">
    <text evidence="1">Belongs to the DprA/Smf family.</text>
</comment>
<dbReference type="PANTHER" id="PTHR43022">
    <property type="entry name" value="PROTEIN SMF"/>
    <property type="match status" value="1"/>
</dbReference>
<feature type="domain" description="Smf/DprA SLOG" evidence="3">
    <location>
        <begin position="77"/>
        <end position="298"/>
    </location>
</feature>
<evidence type="ECO:0000256" key="2">
    <source>
        <dbReference type="SAM" id="MobiDB-lite"/>
    </source>
</evidence>
<proteinExistence type="inferred from homology"/>
<dbReference type="SUPFAM" id="SSF102405">
    <property type="entry name" value="MCP/YpsA-like"/>
    <property type="match status" value="1"/>
</dbReference>
<reference evidence="6" key="2">
    <citation type="submission" date="2018-05" db="EMBL/GenBank/DDBJ databases">
        <authorList>
            <person name="Lanie J.A."/>
            <person name="Ng W.-L."/>
            <person name="Kazmierczak K.M."/>
            <person name="Andrzejewski T.M."/>
            <person name="Davidsen T.M."/>
            <person name="Wayne K.J."/>
            <person name="Tettelin H."/>
            <person name="Glass J.I."/>
            <person name="Rusch D."/>
            <person name="Podicherti R."/>
            <person name="Tsui H.-C.T."/>
            <person name="Winkler M.E."/>
        </authorList>
    </citation>
    <scope>NUCLEOTIDE SEQUENCE</scope>
    <source>
        <strain evidence="6">ZC4RG45</strain>
    </source>
</reference>
<dbReference type="Pfam" id="PF02481">
    <property type="entry name" value="DNA_processg_A"/>
    <property type="match status" value="1"/>
</dbReference>
<dbReference type="InterPro" id="IPR057666">
    <property type="entry name" value="DrpA_SLOG"/>
</dbReference>
<gene>
    <name evidence="6" type="primary">dprA</name>
    <name evidence="5" type="ORF">DIU77_008590</name>
    <name evidence="6" type="ORF">DIU77_09245</name>
</gene>
<evidence type="ECO:0000256" key="1">
    <source>
        <dbReference type="ARBA" id="ARBA00006525"/>
    </source>
</evidence>
<dbReference type="Gene3D" id="3.40.50.450">
    <property type="match status" value="1"/>
</dbReference>